<dbReference type="EMBL" id="CP042239">
    <property type="protein sequence ID" value="QDX26161.1"/>
    <property type="molecule type" value="Genomic_DNA"/>
</dbReference>
<reference evidence="1 2" key="1">
    <citation type="submission" date="2019-07" db="EMBL/GenBank/DDBJ databases">
        <title>Sphingomonas alkalisoli sp. nov., isolated from rhizosphere soil of Suaedae salsa.</title>
        <authorList>
            <person name="Zhang H."/>
            <person name="Xu L."/>
            <person name="Zhang J.-X."/>
            <person name="Sun J.-Q."/>
        </authorList>
    </citation>
    <scope>NUCLEOTIDE SEQUENCE [LARGE SCALE GENOMIC DNA]</scope>
    <source>
        <strain evidence="1 2">XS-10</strain>
    </source>
</reference>
<evidence type="ECO:0000313" key="2">
    <source>
        <dbReference type="Proteomes" id="UP000318055"/>
    </source>
</evidence>
<sequence length="68" mass="7872">MQTETPDRILRINTVLDRTGLSRSTMYRKMHDGTFPQNVQISTRCVGWRASAIDAWLRNPIFYQDGKG</sequence>
<dbReference type="PANTHER" id="PTHR36154:SF1">
    <property type="entry name" value="DNA-BINDING TRANSCRIPTIONAL ACTIVATOR ALPA"/>
    <property type="match status" value="1"/>
</dbReference>
<dbReference type="AlphaFoldDB" id="A0A518RFE6"/>
<dbReference type="Pfam" id="PF05930">
    <property type="entry name" value="Phage_AlpA"/>
    <property type="match status" value="1"/>
</dbReference>
<dbReference type="InterPro" id="IPR010260">
    <property type="entry name" value="AlpA"/>
</dbReference>
<accession>A0A518RFE6</accession>
<dbReference type="KEGG" id="ssua:FPZ54_09090"/>
<dbReference type="Proteomes" id="UP000318055">
    <property type="component" value="Chromosome"/>
</dbReference>
<keyword evidence="2" id="KW-1185">Reference proteome</keyword>
<dbReference type="OrthoDB" id="1525365at2"/>
<evidence type="ECO:0000313" key="1">
    <source>
        <dbReference type="EMBL" id="QDX26161.1"/>
    </source>
</evidence>
<dbReference type="Gene3D" id="1.10.238.160">
    <property type="match status" value="1"/>
</dbReference>
<proteinExistence type="predicted"/>
<dbReference type="InterPro" id="IPR052931">
    <property type="entry name" value="Prophage_regulatory_activator"/>
</dbReference>
<protein>
    <submittedName>
        <fullName evidence="1">AlpA family phage regulatory protein</fullName>
    </submittedName>
</protein>
<gene>
    <name evidence="1" type="ORF">FPZ54_09090</name>
</gene>
<dbReference type="PANTHER" id="PTHR36154">
    <property type="entry name" value="DNA-BINDING TRANSCRIPTIONAL ACTIVATOR ALPA"/>
    <property type="match status" value="1"/>
</dbReference>
<organism evidence="1 2">
    <name type="scientific">Sphingomonas suaedae</name>
    <dbReference type="NCBI Taxonomy" id="2599297"/>
    <lineage>
        <taxon>Bacteria</taxon>
        <taxon>Pseudomonadati</taxon>
        <taxon>Pseudomonadota</taxon>
        <taxon>Alphaproteobacteria</taxon>
        <taxon>Sphingomonadales</taxon>
        <taxon>Sphingomonadaceae</taxon>
        <taxon>Sphingomonas</taxon>
    </lineage>
</organism>
<dbReference type="RefSeq" id="WP_145846563.1">
    <property type="nucleotide sequence ID" value="NZ_CP042239.1"/>
</dbReference>
<name>A0A518RFE6_9SPHN</name>